<proteinExistence type="predicted"/>
<name>A0AAD6SJX7_9AGAR</name>
<reference evidence="1" key="1">
    <citation type="submission" date="2023-03" db="EMBL/GenBank/DDBJ databases">
        <title>Massive genome expansion in bonnet fungi (Mycena s.s.) driven by repeated elements and novel gene families across ecological guilds.</title>
        <authorList>
            <consortium name="Lawrence Berkeley National Laboratory"/>
            <person name="Harder C.B."/>
            <person name="Miyauchi S."/>
            <person name="Viragh M."/>
            <person name="Kuo A."/>
            <person name="Thoen E."/>
            <person name="Andreopoulos B."/>
            <person name="Lu D."/>
            <person name="Skrede I."/>
            <person name="Drula E."/>
            <person name="Henrissat B."/>
            <person name="Morin E."/>
            <person name="Kohler A."/>
            <person name="Barry K."/>
            <person name="LaButti K."/>
            <person name="Morin E."/>
            <person name="Salamov A."/>
            <person name="Lipzen A."/>
            <person name="Mereny Z."/>
            <person name="Hegedus B."/>
            <person name="Baldrian P."/>
            <person name="Stursova M."/>
            <person name="Weitz H."/>
            <person name="Taylor A."/>
            <person name="Grigoriev I.V."/>
            <person name="Nagy L.G."/>
            <person name="Martin F."/>
            <person name="Kauserud H."/>
        </authorList>
    </citation>
    <scope>NUCLEOTIDE SEQUENCE</scope>
    <source>
        <strain evidence="1">CBHHK200</strain>
    </source>
</reference>
<protein>
    <submittedName>
        <fullName evidence="1">Uncharacterized protein</fullName>
    </submittedName>
</protein>
<organism evidence="1 2">
    <name type="scientific">Mycena alexandri</name>
    <dbReference type="NCBI Taxonomy" id="1745969"/>
    <lineage>
        <taxon>Eukaryota</taxon>
        <taxon>Fungi</taxon>
        <taxon>Dikarya</taxon>
        <taxon>Basidiomycota</taxon>
        <taxon>Agaricomycotina</taxon>
        <taxon>Agaricomycetes</taxon>
        <taxon>Agaricomycetidae</taxon>
        <taxon>Agaricales</taxon>
        <taxon>Marasmiineae</taxon>
        <taxon>Mycenaceae</taxon>
        <taxon>Mycena</taxon>
    </lineage>
</organism>
<comment type="caution">
    <text evidence="1">The sequence shown here is derived from an EMBL/GenBank/DDBJ whole genome shotgun (WGS) entry which is preliminary data.</text>
</comment>
<sequence>MPVTATATTPVPSASTPGLAQARFVRSALSLALARHLRNFLSGVVFCLRLAPHMPKRSLCRARPPRVSPSLSASVFPSNDSPSWSGGVEASLGTAVGAVKSMSIPLALSSTEWSLEMGSVVADEGREGGCEGVSRFFHPTFPSVPFTVLLASPPPHIRSSPPPQDSSFTPVHSIPWYLYARLHYPSLRPLPTHSSLPAPLRDCHINDSLTFISVVLVEDRLNRRRQRDIPRILEALIAFLVAIEDAQAQLRPPPHAQPAKSNTSGRKWKWAAARDANGRGRADWGAGYSGGQLWLGWRAMRITRGERRRHVDAEEQANLAEARAVLREALDALTDGLSRITRTFGDKLGVFRFVPRTVTAVRGFANLRRIVKANDKEKRRLERQILGRRTRAKKGDRVGRLEVMKYVAFQ</sequence>
<dbReference type="Proteomes" id="UP001218188">
    <property type="component" value="Unassembled WGS sequence"/>
</dbReference>
<dbReference type="AlphaFoldDB" id="A0AAD6SJX7"/>
<keyword evidence="2" id="KW-1185">Reference proteome</keyword>
<accession>A0AAD6SJX7</accession>
<gene>
    <name evidence="1" type="ORF">C8F04DRAFT_1188238</name>
</gene>
<evidence type="ECO:0000313" key="1">
    <source>
        <dbReference type="EMBL" id="KAJ7028800.1"/>
    </source>
</evidence>
<dbReference type="EMBL" id="JARJCM010000108">
    <property type="protein sequence ID" value="KAJ7028800.1"/>
    <property type="molecule type" value="Genomic_DNA"/>
</dbReference>
<evidence type="ECO:0000313" key="2">
    <source>
        <dbReference type="Proteomes" id="UP001218188"/>
    </source>
</evidence>